<dbReference type="EMBL" id="JBIGIB010000004">
    <property type="protein sequence ID" value="MFG6467902.1"/>
    <property type="molecule type" value="Genomic_DNA"/>
</dbReference>
<keyword evidence="3" id="KW-1185">Reference proteome</keyword>
<protein>
    <submittedName>
        <fullName evidence="2">Substrate-binding periplasmic protein</fullName>
    </submittedName>
</protein>
<organism evidence="2 3">
    <name type="scientific">Pelomonas baiyunensis</name>
    <dbReference type="NCBI Taxonomy" id="3299026"/>
    <lineage>
        <taxon>Bacteria</taxon>
        <taxon>Pseudomonadati</taxon>
        <taxon>Pseudomonadota</taxon>
        <taxon>Betaproteobacteria</taxon>
        <taxon>Burkholderiales</taxon>
        <taxon>Sphaerotilaceae</taxon>
        <taxon>Roseateles</taxon>
    </lineage>
</organism>
<gene>
    <name evidence="2" type="ORF">ACG01O_14850</name>
</gene>
<name>A0ABW7H0Z9_9BURK</name>
<dbReference type="PANTHER" id="PTHR35936:SF6">
    <property type="entry name" value="AMINO ACID ABC TRANSPORTER SUBSTRATE-BINDING PAAT FAMILY PROTEIN"/>
    <property type="match status" value="1"/>
</dbReference>
<feature type="chain" id="PRO_5045891582" evidence="1">
    <location>
        <begin position="28"/>
        <end position="247"/>
    </location>
</feature>
<sequence>MSLSGRLTRRALLLAPGLAALPLAAQPAPLTVLIDGSIEMPQALFKDGQALDGLQYHLAMEIGQHLGRPVRFRLVPRRRVAQILAEDQEADMICNYMPGWLPGPLLWSRPYRDDGDLLITAARHAAVTQLQDIAGQRVGTVAGFHYPEAEAVLGANFLRDDAPNLVTNLRKLASGRIEHAIVGKVTFEYLLKRGEVPLDLHPPLVIARLRTSCALSPRSSLSLPQLDAALAAMQADGSLTRVLDRFR</sequence>
<evidence type="ECO:0000256" key="1">
    <source>
        <dbReference type="SAM" id="SignalP"/>
    </source>
</evidence>
<comment type="caution">
    <text evidence="2">The sequence shown here is derived from an EMBL/GenBank/DDBJ whole genome shotgun (WGS) entry which is preliminary data.</text>
</comment>
<accession>A0ABW7H0Z9</accession>
<evidence type="ECO:0000313" key="3">
    <source>
        <dbReference type="Proteomes" id="UP001606303"/>
    </source>
</evidence>
<dbReference type="PANTHER" id="PTHR35936">
    <property type="entry name" value="MEMBRANE-BOUND LYTIC MUREIN TRANSGLYCOSYLASE F"/>
    <property type="match status" value="1"/>
</dbReference>
<feature type="signal peptide" evidence="1">
    <location>
        <begin position="1"/>
        <end position="27"/>
    </location>
</feature>
<keyword evidence="1" id="KW-0732">Signal</keyword>
<proteinExistence type="predicted"/>
<dbReference type="RefSeq" id="WP_394385775.1">
    <property type="nucleotide sequence ID" value="NZ_JBIGIB010000004.1"/>
</dbReference>
<dbReference type="Gene3D" id="3.40.190.10">
    <property type="entry name" value="Periplasmic binding protein-like II"/>
    <property type="match status" value="2"/>
</dbReference>
<dbReference type="Proteomes" id="UP001606303">
    <property type="component" value="Unassembled WGS sequence"/>
</dbReference>
<evidence type="ECO:0000313" key="2">
    <source>
        <dbReference type="EMBL" id="MFG6467902.1"/>
    </source>
</evidence>
<dbReference type="SUPFAM" id="SSF53850">
    <property type="entry name" value="Periplasmic binding protein-like II"/>
    <property type="match status" value="1"/>
</dbReference>
<reference evidence="2 3" key="1">
    <citation type="submission" date="2024-08" db="EMBL/GenBank/DDBJ databases">
        <authorList>
            <person name="Lu H."/>
        </authorList>
    </citation>
    <scope>NUCLEOTIDE SEQUENCE [LARGE SCALE GENOMIC DNA]</scope>
    <source>
        <strain evidence="2 3">BYS87W</strain>
    </source>
</reference>